<protein>
    <recommendedName>
        <fullName evidence="2">CAAX prenyl protease 2/Lysostaphin resistance protein A-like domain-containing protein</fullName>
    </recommendedName>
</protein>
<dbReference type="KEGG" id="abas:ACPOL_1370"/>
<dbReference type="AlphaFoldDB" id="A0A2Z5FV24"/>
<evidence type="ECO:0000313" key="4">
    <source>
        <dbReference type="Proteomes" id="UP000253606"/>
    </source>
</evidence>
<accession>A0A2Z5FV24</accession>
<evidence type="ECO:0000259" key="2">
    <source>
        <dbReference type="Pfam" id="PF02517"/>
    </source>
</evidence>
<evidence type="ECO:0000313" key="3">
    <source>
        <dbReference type="EMBL" id="AXC10718.1"/>
    </source>
</evidence>
<dbReference type="InterPro" id="IPR003675">
    <property type="entry name" value="Rce1/LyrA-like_dom"/>
</dbReference>
<dbReference type="GO" id="GO:0080120">
    <property type="term" value="P:CAAX-box protein maturation"/>
    <property type="evidence" value="ECO:0007669"/>
    <property type="project" value="UniProtKB-ARBA"/>
</dbReference>
<gene>
    <name evidence="3" type="ORF">ACPOL_1370</name>
</gene>
<keyword evidence="4" id="KW-1185">Reference proteome</keyword>
<feature type="transmembrane region" description="Helical" evidence="1">
    <location>
        <begin position="115"/>
        <end position="133"/>
    </location>
</feature>
<feature type="domain" description="CAAX prenyl protease 2/Lysostaphin resistance protein A-like" evidence="2">
    <location>
        <begin position="60"/>
        <end position="148"/>
    </location>
</feature>
<keyword evidence="1" id="KW-0812">Transmembrane</keyword>
<proteinExistence type="predicted"/>
<dbReference type="Pfam" id="PF02517">
    <property type="entry name" value="Rce1-like"/>
    <property type="match status" value="1"/>
</dbReference>
<keyword evidence="1" id="KW-0472">Membrane</keyword>
<sequence>MLLRDPGFDRSLLWNPAPLANSLNSILIPFALAVVGIGLGVLHFAPRLLFNFVRVNPGLWALVMLLYPVLSVYPQSIIYRAFLMHRYQTLFISPWALILGSGMAFSLMHLIFRNPLAPALTLIGGILFAYRYQRTGSLFVSSLEHSLYGCFLFTIGLGRYFYARVI</sequence>
<dbReference type="GO" id="GO:0004175">
    <property type="term" value="F:endopeptidase activity"/>
    <property type="evidence" value="ECO:0007669"/>
    <property type="project" value="UniProtKB-ARBA"/>
</dbReference>
<organism evidence="3 4">
    <name type="scientific">Acidisarcina polymorpha</name>
    <dbReference type="NCBI Taxonomy" id="2211140"/>
    <lineage>
        <taxon>Bacteria</taxon>
        <taxon>Pseudomonadati</taxon>
        <taxon>Acidobacteriota</taxon>
        <taxon>Terriglobia</taxon>
        <taxon>Terriglobales</taxon>
        <taxon>Acidobacteriaceae</taxon>
        <taxon>Acidisarcina</taxon>
    </lineage>
</organism>
<evidence type="ECO:0000256" key="1">
    <source>
        <dbReference type="SAM" id="Phobius"/>
    </source>
</evidence>
<dbReference type="EMBL" id="CP030840">
    <property type="protein sequence ID" value="AXC10718.1"/>
    <property type="molecule type" value="Genomic_DNA"/>
</dbReference>
<feature type="transmembrane region" description="Helical" evidence="1">
    <location>
        <begin position="145"/>
        <end position="162"/>
    </location>
</feature>
<feature type="transmembrane region" description="Helical" evidence="1">
    <location>
        <begin position="90"/>
        <end position="108"/>
    </location>
</feature>
<name>A0A2Z5FV24_9BACT</name>
<feature type="transmembrane region" description="Helical" evidence="1">
    <location>
        <begin position="26"/>
        <end position="45"/>
    </location>
</feature>
<keyword evidence="1" id="KW-1133">Transmembrane helix</keyword>
<reference evidence="3 4" key="1">
    <citation type="journal article" date="2018" name="Front. Microbiol.">
        <title>Hydrolytic Capabilities as a Key to Environmental Success: Chitinolytic and Cellulolytic Acidobacteria From Acidic Sub-arctic Soils and Boreal Peatlands.</title>
        <authorList>
            <person name="Belova S.E."/>
            <person name="Ravin N.V."/>
            <person name="Pankratov T.A."/>
            <person name="Rakitin A.L."/>
            <person name="Ivanova A.A."/>
            <person name="Beletsky A.V."/>
            <person name="Mardanov A.V."/>
            <person name="Sinninghe Damste J.S."/>
            <person name="Dedysh S.N."/>
        </authorList>
    </citation>
    <scope>NUCLEOTIDE SEQUENCE [LARGE SCALE GENOMIC DNA]</scope>
    <source>
        <strain evidence="3 4">SBC82</strain>
    </source>
</reference>
<dbReference type="Proteomes" id="UP000253606">
    <property type="component" value="Chromosome"/>
</dbReference>
<feature type="transmembrane region" description="Helical" evidence="1">
    <location>
        <begin position="57"/>
        <end position="78"/>
    </location>
</feature>